<sequence length="889" mass="94709">MSVEHGAVTVLTTTALNQEQATAQVGSTSSSTGSPLPSKSPASAASRATTHTGLGKSSTIAHVSGTTSDARDETSISLPSTSLSAVSVGTVAAGEVKTEMSPTTPTSMGSSLWVSGSSEATTITYTSVSHDSSTTSVGTMSGSASSVSVTARSTAISDSPSLAGSSAAPSSSGPSSSRSSSTEPSVVATSQPSTVLTSPAPWSTAGATSVERGAVTVLPTTGLNQEQATAGVRSTSSSTASVLPTTSLASAASPTSSRPGLGESPSSAQVSGTTSDARDVTSIPPPSTSLSAASMVMVGVGEGMMRTTIYMSKLSPPASVHPSLSASCAPVSLSIRLENVTSTTIQFSWKPQGGSRDSPYRVRLWEGSRETENRNINETSIAFGNLLSDHEYKISVDVLTCSMNINTSMTVRTAAKVLNGTTRITNEDFLPEYENKSSKAFKDFETHFIMEIKRHLPEEMLKLMKEGKMRIVINSIRNGSVVVFFSIVLNVEENITVTEISDAFTKSLNMSTVLKADLKRTVIEARNSCQPGLNDCSQYATCTAEGASYSCQCNKGFTDNSPQVPGRVCQQKQNPPSQQMTTVPPKSATGRFTGSTANSIFATTFASGACMPVSIKVENVTGEAIQFSWTTSGGKRGILYTISLMDGIREINKTTNETTTIFKHLLPGHVYTISVKVLSCAENSRTSVSVRTDPVSCFNRTGFCLSQNRDCPDLKYVICSNYQVFACSALLKSQTFNHTLYDSYSEDYKAMSESIKTEIVREMRIKLKDDHFDIVMVGFRPGSVIAYFISLLQKQEPVDVNVVQEYLSQILKRKFGDQVEVTVQSLSSQSSTEKSSTWRVAVIVLGVLLGVALLLIFVVISAYIWMKRRSGKYLVEPKELLGNFVYRHL</sequence>
<dbReference type="SMART" id="SM00060">
    <property type="entry name" value="FN3"/>
    <property type="match status" value="2"/>
</dbReference>
<evidence type="ECO:0000313" key="8">
    <source>
        <dbReference type="Proteomes" id="UP000694556"/>
    </source>
</evidence>
<evidence type="ECO:0000313" key="7">
    <source>
        <dbReference type="Ensembl" id="ENSCMMP00000003203.1"/>
    </source>
</evidence>
<dbReference type="Pfam" id="PF00041">
    <property type="entry name" value="fn3"/>
    <property type="match status" value="2"/>
</dbReference>
<dbReference type="PROSITE" id="PS50026">
    <property type="entry name" value="EGF_3"/>
    <property type="match status" value="1"/>
</dbReference>
<dbReference type="CDD" id="cd00053">
    <property type="entry name" value="EGF"/>
    <property type="match status" value="1"/>
</dbReference>
<feature type="region of interest" description="Disordered" evidence="2">
    <location>
        <begin position="157"/>
        <end position="206"/>
    </location>
</feature>
<organism evidence="7 8">
    <name type="scientific">Cairina moschata</name>
    <name type="common">Muscovy duck</name>
    <dbReference type="NCBI Taxonomy" id="8855"/>
    <lineage>
        <taxon>Eukaryota</taxon>
        <taxon>Metazoa</taxon>
        <taxon>Chordata</taxon>
        <taxon>Craniata</taxon>
        <taxon>Vertebrata</taxon>
        <taxon>Euteleostomi</taxon>
        <taxon>Archelosauria</taxon>
        <taxon>Archosauria</taxon>
        <taxon>Dinosauria</taxon>
        <taxon>Saurischia</taxon>
        <taxon>Theropoda</taxon>
        <taxon>Coelurosauria</taxon>
        <taxon>Aves</taxon>
        <taxon>Neognathae</taxon>
        <taxon>Galloanserae</taxon>
        <taxon>Anseriformes</taxon>
        <taxon>Anatidae</taxon>
        <taxon>Anatinae</taxon>
        <taxon>Cairina</taxon>
    </lineage>
</organism>
<dbReference type="SUPFAM" id="SSF49265">
    <property type="entry name" value="Fibronectin type III"/>
    <property type="match status" value="1"/>
</dbReference>
<dbReference type="Pfam" id="PF01390">
    <property type="entry name" value="SEA"/>
    <property type="match status" value="1"/>
</dbReference>
<dbReference type="CDD" id="cd00063">
    <property type="entry name" value="FN3"/>
    <property type="match status" value="2"/>
</dbReference>
<dbReference type="InterPro" id="IPR000082">
    <property type="entry name" value="SEA_dom"/>
</dbReference>
<feature type="compositionally biased region" description="Low complexity" evidence="2">
    <location>
        <begin position="26"/>
        <end position="46"/>
    </location>
</feature>
<feature type="compositionally biased region" description="Polar residues" evidence="2">
    <location>
        <begin position="14"/>
        <end position="25"/>
    </location>
</feature>
<feature type="compositionally biased region" description="Polar residues" evidence="2">
    <location>
        <begin position="264"/>
        <end position="275"/>
    </location>
</feature>
<feature type="compositionally biased region" description="Polar residues" evidence="2">
    <location>
        <begin position="47"/>
        <end position="68"/>
    </location>
</feature>
<comment type="caution">
    <text evidence="1">Lacks conserved residue(s) required for the propagation of feature annotation.</text>
</comment>
<feature type="region of interest" description="Disordered" evidence="2">
    <location>
        <begin position="14"/>
        <end position="76"/>
    </location>
</feature>
<dbReference type="InterPro" id="IPR013783">
    <property type="entry name" value="Ig-like_fold"/>
</dbReference>
<dbReference type="InterPro" id="IPR000742">
    <property type="entry name" value="EGF"/>
</dbReference>
<evidence type="ECO:0000256" key="3">
    <source>
        <dbReference type="SAM" id="Phobius"/>
    </source>
</evidence>
<dbReference type="SMART" id="SM00181">
    <property type="entry name" value="EGF"/>
    <property type="match status" value="1"/>
</dbReference>
<feature type="compositionally biased region" description="Low complexity" evidence="2">
    <location>
        <begin position="157"/>
        <end position="185"/>
    </location>
</feature>
<feature type="transmembrane region" description="Helical" evidence="3">
    <location>
        <begin position="838"/>
        <end position="865"/>
    </location>
</feature>
<evidence type="ECO:0000256" key="2">
    <source>
        <dbReference type="SAM" id="MobiDB-lite"/>
    </source>
</evidence>
<reference evidence="7" key="1">
    <citation type="submission" date="2018-09" db="EMBL/GenBank/DDBJ databases">
        <title>Common duck and Muscovy duck high density SNP chip.</title>
        <authorList>
            <person name="Vignal A."/>
            <person name="Thebault N."/>
            <person name="Warren W.C."/>
        </authorList>
    </citation>
    <scope>NUCLEOTIDE SEQUENCE [LARGE SCALE GENOMIC DNA]</scope>
</reference>
<dbReference type="Ensembl" id="ENSCMMT00000003589.1">
    <property type="protein sequence ID" value="ENSCMMP00000003203.1"/>
    <property type="gene ID" value="ENSCMMG00000002083.1"/>
</dbReference>
<evidence type="ECO:0000256" key="1">
    <source>
        <dbReference type="PROSITE-ProRule" id="PRU00076"/>
    </source>
</evidence>
<protein>
    <submittedName>
        <fullName evidence="7">Uncharacterized protein</fullName>
    </submittedName>
</protein>
<keyword evidence="3" id="KW-0812">Transmembrane</keyword>
<reference evidence="7" key="3">
    <citation type="submission" date="2025-09" db="UniProtKB">
        <authorList>
            <consortium name="Ensembl"/>
        </authorList>
    </citation>
    <scope>IDENTIFICATION</scope>
</reference>
<feature type="domain" description="SEA" evidence="4">
    <location>
        <begin position="414"/>
        <end position="528"/>
    </location>
</feature>
<keyword evidence="1" id="KW-0245">EGF-like domain</keyword>
<dbReference type="InterPro" id="IPR003961">
    <property type="entry name" value="FN3_dom"/>
</dbReference>
<dbReference type="Gene3D" id="2.10.25.10">
    <property type="entry name" value="Laminin"/>
    <property type="match status" value="1"/>
</dbReference>
<keyword evidence="8" id="KW-1185">Reference proteome</keyword>
<dbReference type="PROSITE" id="PS50024">
    <property type="entry name" value="SEA"/>
    <property type="match status" value="1"/>
</dbReference>
<feature type="compositionally biased region" description="Low complexity" evidence="2">
    <location>
        <begin position="228"/>
        <end position="260"/>
    </location>
</feature>
<accession>A0A8C3GEE8</accession>
<evidence type="ECO:0000259" key="4">
    <source>
        <dbReference type="PROSITE" id="PS50024"/>
    </source>
</evidence>
<keyword evidence="3" id="KW-0472">Membrane</keyword>
<evidence type="ECO:0000259" key="5">
    <source>
        <dbReference type="PROSITE" id="PS50026"/>
    </source>
</evidence>
<feature type="compositionally biased region" description="Polar residues" evidence="2">
    <location>
        <begin position="187"/>
        <end position="206"/>
    </location>
</feature>
<proteinExistence type="predicted"/>
<reference evidence="7" key="2">
    <citation type="submission" date="2025-08" db="UniProtKB">
        <authorList>
            <consortium name="Ensembl"/>
        </authorList>
    </citation>
    <scope>IDENTIFICATION</scope>
</reference>
<name>A0A8C3GEE8_CAIMO</name>
<dbReference type="Proteomes" id="UP000694556">
    <property type="component" value="Chromosome 1"/>
</dbReference>
<feature type="domain" description="EGF-like" evidence="5">
    <location>
        <begin position="525"/>
        <end position="563"/>
    </location>
</feature>
<feature type="region of interest" description="Disordered" evidence="2">
    <location>
        <begin position="220"/>
        <end position="290"/>
    </location>
</feature>
<feature type="domain" description="Fibronectin type-III" evidence="6">
    <location>
        <begin position="611"/>
        <end position="695"/>
    </location>
</feature>
<keyword evidence="3" id="KW-1133">Transmembrane helix</keyword>
<dbReference type="AlphaFoldDB" id="A0A8C3GEE8"/>
<dbReference type="Gene3D" id="2.60.40.10">
    <property type="entry name" value="Immunoglobulins"/>
    <property type="match status" value="2"/>
</dbReference>
<dbReference type="InterPro" id="IPR036116">
    <property type="entry name" value="FN3_sf"/>
</dbReference>
<evidence type="ECO:0000259" key="6">
    <source>
        <dbReference type="PROSITE" id="PS50853"/>
    </source>
</evidence>
<dbReference type="PROSITE" id="PS50853">
    <property type="entry name" value="FN3"/>
    <property type="match status" value="2"/>
</dbReference>
<dbReference type="GO" id="GO:0071944">
    <property type="term" value="C:cell periphery"/>
    <property type="evidence" value="ECO:0007669"/>
    <property type="project" value="UniProtKB-ARBA"/>
</dbReference>
<feature type="domain" description="Fibronectin type-III" evidence="6">
    <location>
        <begin position="329"/>
        <end position="416"/>
    </location>
</feature>